<organism evidence="6">
    <name type="scientific">Pinguiococcus pyrenoidosus</name>
    <dbReference type="NCBI Taxonomy" id="172671"/>
    <lineage>
        <taxon>Eukaryota</taxon>
        <taxon>Sar</taxon>
        <taxon>Stramenopiles</taxon>
        <taxon>Ochrophyta</taxon>
        <taxon>Pinguiophyceae</taxon>
        <taxon>Pinguiochrysidales</taxon>
        <taxon>Pinguiochrysidaceae</taxon>
        <taxon>Pinguiococcus</taxon>
    </lineage>
</organism>
<accession>A0A7R9YE33</accession>
<feature type="compositionally biased region" description="Polar residues" evidence="4">
    <location>
        <begin position="470"/>
        <end position="480"/>
    </location>
</feature>
<feature type="compositionally biased region" description="Basic and acidic residues" evidence="4">
    <location>
        <begin position="409"/>
        <end position="419"/>
    </location>
</feature>
<protein>
    <recommendedName>
        <fullName evidence="5">RRM domain-containing protein</fullName>
    </recommendedName>
</protein>
<dbReference type="InterPro" id="IPR012677">
    <property type="entry name" value="Nucleotide-bd_a/b_plait_sf"/>
</dbReference>
<evidence type="ECO:0000256" key="4">
    <source>
        <dbReference type="SAM" id="MobiDB-lite"/>
    </source>
</evidence>
<gene>
    <name evidence="6" type="ORF">PPYR1160_LOCUS11808</name>
</gene>
<feature type="compositionally biased region" description="Low complexity" evidence="4">
    <location>
        <begin position="432"/>
        <end position="459"/>
    </location>
</feature>
<feature type="region of interest" description="Disordered" evidence="4">
    <location>
        <begin position="391"/>
        <end position="547"/>
    </location>
</feature>
<evidence type="ECO:0000313" key="6">
    <source>
        <dbReference type="EMBL" id="CAD8262306.1"/>
    </source>
</evidence>
<dbReference type="InterPro" id="IPR000504">
    <property type="entry name" value="RRM_dom"/>
</dbReference>
<dbReference type="SMART" id="SM00360">
    <property type="entry name" value="RRM"/>
    <property type="match status" value="1"/>
</dbReference>
<dbReference type="PANTHER" id="PTHR24012">
    <property type="entry name" value="RNA BINDING PROTEIN"/>
    <property type="match status" value="1"/>
</dbReference>
<dbReference type="InterPro" id="IPR035979">
    <property type="entry name" value="RBD_domain_sf"/>
</dbReference>
<feature type="compositionally biased region" description="Basic and acidic residues" evidence="4">
    <location>
        <begin position="535"/>
        <end position="547"/>
    </location>
</feature>
<dbReference type="FunFam" id="3.30.70.330:FF:000383">
    <property type="entry name" value="Sex lethal, isoform D"/>
    <property type="match status" value="1"/>
</dbReference>
<feature type="region of interest" description="Disordered" evidence="4">
    <location>
        <begin position="175"/>
        <end position="195"/>
    </location>
</feature>
<sequence length="561" mass="58673">MEGYGPGPYVTMPSGVGPEVNPGMAMAPNMNPAMMGEGQDPMGAAAAAAAAYINPPGMMVDAGMRPYAPQHARGVHVPVVDPGPPIKVRDVDRGPEGCNLFIFHVPNDLTNIALYRLFQPFGPMLSARIMVDKRTGCSRGFGFVSYENHEAAANAIKCMNGFQLGHKRLKVELKKEKGARGSERSHHHGPHDDHQYMSVGGYMHAGMDGQHPPYAQGADGGAMGHMHPMYQGSRMGHHGQGRVGVQPGMDANMGMGMVDENGYYQQPVDLARKGYPGGPMAAGMMPPKMGYHMEGMAPVGPEGNQSMWPVDSSGNPLGHTMGPGGVPLVMDEQAQGIIPVPMGDPTMMQGAVVDMSHLNHLNQYSMGAMAAANGGIPPHFVNGQMAPHYAGMMSQGRPQAIPGPAVAAEDDKSVPKDAGDASPPAAEERESATQAAAPSASDAQPAAAGSSSAAAAAQAHDVSGKKAVPESTSPRESSPKASADAGYPSLSSSSPVPDSSIRQIWNQQVPRRATGGSAEPAQDDKTTTESAAKGPENRVDLEDPTKDIDKLVENNLHIKDI</sequence>
<dbReference type="GO" id="GO:0003729">
    <property type="term" value="F:mRNA binding"/>
    <property type="evidence" value="ECO:0007669"/>
    <property type="project" value="UniProtKB-ARBA"/>
</dbReference>
<dbReference type="CDD" id="cd12362">
    <property type="entry name" value="RRM3_CELF1-6"/>
    <property type="match status" value="1"/>
</dbReference>
<evidence type="ECO:0000259" key="5">
    <source>
        <dbReference type="PROSITE" id="PS50102"/>
    </source>
</evidence>
<proteinExistence type="predicted"/>
<dbReference type="GO" id="GO:0005737">
    <property type="term" value="C:cytoplasm"/>
    <property type="evidence" value="ECO:0007669"/>
    <property type="project" value="UniProtKB-ARBA"/>
</dbReference>
<evidence type="ECO:0000256" key="2">
    <source>
        <dbReference type="ARBA" id="ARBA00022884"/>
    </source>
</evidence>
<feature type="compositionally biased region" description="Low complexity" evidence="4">
    <location>
        <begin position="488"/>
        <end position="500"/>
    </location>
</feature>
<feature type="domain" description="RRM" evidence="5">
    <location>
        <begin position="98"/>
        <end position="176"/>
    </location>
</feature>
<reference evidence="6" key="1">
    <citation type="submission" date="2021-01" db="EMBL/GenBank/DDBJ databases">
        <authorList>
            <person name="Corre E."/>
            <person name="Pelletier E."/>
            <person name="Niang G."/>
            <person name="Scheremetjew M."/>
            <person name="Finn R."/>
            <person name="Kale V."/>
            <person name="Holt S."/>
            <person name="Cochrane G."/>
            <person name="Meng A."/>
            <person name="Brown T."/>
            <person name="Cohen L."/>
        </authorList>
    </citation>
    <scope>NUCLEOTIDE SEQUENCE</scope>
    <source>
        <strain evidence="6">CCMP2078</strain>
    </source>
</reference>
<evidence type="ECO:0000256" key="1">
    <source>
        <dbReference type="ARBA" id="ARBA00022737"/>
    </source>
</evidence>
<dbReference type="AlphaFoldDB" id="A0A7R9YE33"/>
<evidence type="ECO:0000256" key="3">
    <source>
        <dbReference type="PROSITE-ProRule" id="PRU00176"/>
    </source>
</evidence>
<dbReference type="Gene3D" id="3.30.70.330">
    <property type="match status" value="1"/>
</dbReference>
<dbReference type="Pfam" id="PF00076">
    <property type="entry name" value="RRM_1"/>
    <property type="match status" value="1"/>
</dbReference>
<keyword evidence="2 3" id="KW-0694">RNA-binding</keyword>
<dbReference type="PROSITE" id="PS50102">
    <property type="entry name" value="RRM"/>
    <property type="match status" value="1"/>
</dbReference>
<dbReference type="GO" id="GO:0009967">
    <property type="term" value="P:positive regulation of signal transduction"/>
    <property type="evidence" value="ECO:0007669"/>
    <property type="project" value="UniProtKB-ARBA"/>
</dbReference>
<dbReference type="SUPFAM" id="SSF54928">
    <property type="entry name" value="RNA-binding domain, RBD"/>
    <property type="match status" value="1"/>
</dbReference>
<name>A0A7R9YE33_9STRA</name>
<dbReference type="GO" id="GO:0010629">
    <property type="term" value="P:negative regulation of gene expression"/>
    <property type="evidence" value="ECO:0007669"/>
    <property type="project" value="UniProtKB-ARBA"/>
</dbReference>
<dbReference type="EMBL" id="HBEA01015488">
    <property type="protein sequence ID" value="CAD8262306.1"/>
    <property type="molecule type" value="Transcribed_RNA"/>
</dbReference>
<keyword evidence="1" id="KW-0677">Repeat</keyword>